<protein>
    <submittedName>
        <fullName evidence="1">Uncharacterized protein</fullName>
    </submittedName>
</protein>
<organism evidence="1 2">
    <name type="scientific">Photobacterium damselae subsp. damselae</name>
    <name type="common">Listonella damsela</name>
    <dbReference type="NCBI Taxonomy" id="85581"/>
    <lineage>
        <taxon>Bacteria</taxon>
        <taxon>Pseudomonadati</taxon>
        <taxon>Pseudomonadota</taxon>
        <taxon>Gammaproteobacteria</taxon>
        <taxon>Vibrionales</taxon>
        <taxon>Vibrionaceae</taxon>
        <taxon>Photobacterium</taxon>
    </lineage>
</organism>
<comment type="caution">
    <text evidence="1">The sequence shown here is derived from an EMBL/GenBank/DDBJ whole genome shotgun (WGS) entry which is preliminary data.</text>
</comment>
<sequence length="65" mass="7637">MCNSSGQEEDWTRLVRPWIRQVGFLLTVRSRAPNFRLGRICRHHSLQTDLALMPDNFAKKISLRL</sequence>
<dbReference type="Proteomes" id="UP000533429">
    <property type="component" value="Unassembled WGS sequence"/>
</dbReference>
<dbReference type="AlphaFoldDB" id="A0A850R4Y3"/>
<dbReference type="EMBL" id="JABXOR010001285">
    <property type="protein sequence ID" value="NVP02509.1"/>
    <property type="molecule type" value="Genomic_DNA"/>
</dbReference>
<gene>
    <name evidence="1" type="ORF">HWA77_20055</name>
</gene>
<accession>A0A850R4Y3</accession>
<evidence type="ECO:0000313" key="2">
    <source>
        <dbReference type="Proteomes" id="UP000533429"/>
    </source>
</evidence>
<evidence type="ECO:0000313" key="1">
    <source>
        <dbReference type="EMBL" id="NVP02509.1"/>
    </source>
</evidence>
<proteinExistence type="predicted"/>
<name>A0A850R4Y3_PHODD</name>
<reference evidence="1 2" key="1">
    <citation type="submission" date="2020-06" db="EMBL/GenBank/DDBJ databases">
        <title>Photobacterium damselae subsp. damselae comparative genomics.</title>
        <authorList>
            <person name="Osorio C.R."/>
        </authorList>
    </citation>
    <scope>NUCLEOTIDE SEQUENCE [LARGE SCALE GENOMIC DNA]</scope>
    <source>
        <strain evidence="1 2">TW250/03</strain>
    </source>
</reference>